<dbReference type="Proteomes" id="UP001217417">
    <property type="component" value="Unassembled WGS sequence"/>
</dbReference>
<feature type="region of interest" description="Disordered" evidence="6">
    <location>
        <begin position="107"/>
        <end position="128"/>
    </location>
</feature>
<feature type="compositionally biased region" description="Basic and acidic residues" evidence="6">
    <location>
        <begin position="59"/>
        <end position="71"/>
    </location>
</feature>
<dbReference type="GeneID" id="80886294"/>
<dbReference type="GO" id="GO:0042147">
    <property type="term" value="P:retrograde transport, endosome to Golgi"/>
    <property type="evidence" value="ECO:0007669"/>
    <property type="project" value="TreeGrafter"/>
</dbReference>
<evidence type="ECO:0000259" key="8">
    <source>
        <dbReference type="Pfam" id="PF20655"/>
    </source>
</evidence>
<name>A0AAD7VVQ6_9ASCO</name>
<feature type="domain" description="Vps52 C-terminal" evidence="8">
    <location>
        <begin position="371"/>
        <end position="720"/>
    </location>
</feature>
<dbReference type="Pfam" id="PF04129">
    <property type="entry name" value="Vps52_CC"/>
    <property type="match status" value="1"/>
</dbReference>
<dbReference type="EMBL" id="JARPMG010000002">
    <property type="protein sequence ID" value="KAJ8102460.1"/>
    <property type="molecule type" value="Genomic_DNA"/>
</dbReference>
<dbReference type="GO" id="GO:0006896">
    <property type="term" value="P:Golgi to vacuole transport"/>
    <property type="evidence" value="ECO:0007669"/>
    <property type="project" value="TreeGrafter"/>
</dbReference>
<dbReference type="Pfam" id="PF20655">
    <property type="entry name" value="Vps52_C"/>
    <property type="match status" value="1"/>
</dbReference>
<comment type="subcellular location">
    <subcellularLocation>
        <location evidence="1">Golgi apparatus</location>
        <location evidence="1">trans-Golgi network</location>
    </subcellularLocation>
</comment>
<evidence type="ECO:0000259" key="7">
    <source>
        <dbReference type="Pfam" id="PF04129"/>
    </source>
</evidence>
<gene>
    <name evidence="9" type="ORF">POJ06DRAFT_49814</name>
</gene>
<keyword evidence="10" id="KW-1185">Reference proteome</keyword>
<reference evidence="9" key="1">
    <citation type="submission" date="2023-03" db="EMBL/GenBank/DDBJ databases">
        <title>Near-Complete genome sequence of Lipomyces tetrasporous NRRL Y-64009, an oleaginous yeast capable of growing on lignocellulosic hydrolysates.</title>
        <authorList>
            <consortium name="Lawrence Berkeley National Laboratory"/>
            <person name="Jagtap S.S."/>
            <person name="Liu J.-J."/>
            <person name="Walukiewicz H.E."/>
            <person name="Pangilinan J."/>
            <person name="Lipzen A."/>
            <person name="Ahrendt S."/>
            <person name="Koriabine M."/>
            <person name="Cobaugh K."/>
            <person name="Salamov A."/>
            <person name="Yoshinaga Y."/>
            <person name="Ng V."/>
            <person name="Daum C."/>
            <person name="Grigoriev I.V."/>
            <person name="Slininger P.J."/>
            <person name="Dien B.S."/>
            <person name="Jin Y.-S."/>
            <person name="Rao C.V."/>
        </authorList>
    </citation>
    <scope>NUCLEOTIDE SEQUENCE</scope>
    <source>
        <strain evidence="9">NRRL Y-64009</strain>
    </source>
</reference>
<comment type="caution">
    <text evidence="9">The sequence shown here is derived from an EMBL/GenBank/DDBJ whole genome shotgun (WGS) entry which is preliminary data.</text>
</comment>
<evidence type="ECO:0000313" key="9">
    <source>
        <dbReference type="EMBL" id="KAJ8102460.1"/>
    </source>
</evidence>
<evidence type="ECO:0000313" key="10">
    <source>
        <dbReference type="Proteomes" id="UP001217417"/>
    </source>
</evidence>
<dbReference type="GO" id="GO:0005829">
    <property type="term" value="C:cytosol"/>
    <property type="evidence" value="ECO:0007669"/>
    <property type="project" value="GOC"/>
</dbReference>
<dbReference type="GO" id="GO:0000938">
    <property type="term" value="C:GARP complex"/>
    <property type="evidence" value="ECO:0007669"/>
    <property type="project" value="TreeGrafter"/>
</dbReference>
<dbReference type="GO" id="GO:0019905">
    <property type="term" value="F:syntaxin binding"/>
    <property type="evidence" value="ECO:0007669"/>
    <property type="project" value="TreeGrafter"/>
</dbReference>
<dbReference type="InterPro" id="IPR048361">
    <property type="entry name" value="Vps52_C"/>
</dbReference>
<comment type="similarity">
    <text evidence="2">Belongs to the VPS52 family.</text>
</comment>
<keyword evidence="4" id="KW-0653">Protein transport</keyword>
<evidence type="ECO:0000256" key="5">
    <source>
        <dbReference type="ARBA" id="ARBA00023034"/>
    </source>
</evidence>
<keyword evidence="5" id="KW-0333">Golgi apparatus</keyword>
<feature type="region of interest" description="Disordered" evidence="6">
    <location>
        <begin position="1"/>
        <end position="90"/>
    </location>
</feature>
<feature type="region of interest" description="Disordered" evidence="6">
    <location>
        <begin position="572"/>
        <end position="591"/>
    </location>
</feature>
<evidence type="ECO:0000256" key="6">
    <source>
        <dbReference type="SAM" id="MobiDB-lite"/>
    </source>
</evidence>
<feature type="compositionally biased region" description="Pro residues" evidence="6">
    <location>
        <begin position="48"/>
        <end position="57"/>
    </location>
</feature>
<evidence type="ECO:0000256" key="1">
    <source>
        <dbReference type="ARBA" id="ARBA00004601"/>
    </source>
</evidence>
<dbReference type="GO" id="GO:0015031">
    <property type="term" value="P:protein transport"/>
    <property type="evidence" value="ECO:0007669"/>
    <property type="project" value="UniProtKB-KW"/>
</dbReference>
<organism evidence="9 10">
    <name type="scientific">Lipomyces tetrasporus</name>
    <dbReference type="NCBI Taxonomy" id="54092"/>
    <lineage>
        <taxon>Eukaryota</taxon>
        <taxon>Fungi</taxon>
        <taxon>Dikarya</taxon>
        <taxon>Ascomycota</taxon>
        <taxon>Saccharomycotina</taxon>
        <taxon>Lipomycetes</taxon>
        <taxon>Lipomycetales</taxon>
        <taxon>Lipomycetaceae</taxon>
        <taxon>Lipomyces</taxon>
    </lineage>
</organism>
<dbReference type="PANTHER" id="PTHR14190">
    <property type="entry name" value="SUPPRESSOR OF ACTIN MUTATIONS 2/VACUOLAR PROTEIN SORTING 52"/>
    <property type="match status" value="1"/>
</dbReference>
<feature type="compositionally biased region" description="Low complexity" evidence="6">
    <location>
        <begin position="32"/>
        <end position="47"/>
    </location>
</feature>
<dbReference type="PANTHER" id="PTHR14190:SF7">
    <property type="entry name" value="VACUOLAR PROTEIN SORTING-ASSOCIATED PROTEIN 52 HOMOLOG"/>
    <property type="match status" value="1"/>
</dbReference>
<dbReference type="RefSeq" id="XP_056045910.1">
    <property type="nucleotide sequence ID" value="XM_056191128.1"/>
</dbReference>
<dbReference type="GO" id="GO:0032456">
    <property type="term" value="P:endocytic recycling"/>
    <property type="evidence" value="ECO:0007669"/>
    <property type="project" value="TreeGrafter"/>
</dbReference>
<evidence type="ECO:0000256" key="4">
    <source>
        <dbReference type="ARBA" id="ARBA00022927"/>
    </source>
</evidence>
<evidence type="ECO:0000256" key="2">
    <source>
        <dbReference type="ARBA" id="ARBA00008180"/>
    </source>
</evidence>
<sequence length="729" mass="82610">MQIWNQARRNHRVPPHDQNHLHQSPTPPLPPTSSTQSLRAPSTNSTSSPPPPQPPRPTENVRRRAGDRRSTDTGQNDTKTAEGSSTQSLNVLKRLLDSESSYINVREFESRTPKSTVSPPSELDLKSPTSLVDGHELAEHIITSAIGEGADVFGYLASLERQADEEGGKDQKVGVEYKEEIERFKDLHASIQRCDSVLASVEDYLSHFQNDLGLLSSEIETLQNRSIFLNRRLENRRELESRLSGLIEDLFIPPSVIQNVIEGEINSQWITTIEILSTRLKRMELFKAEAHSISTSVALIEEIEPVLRMLADKAVERIRDFFVQKIKTLRVANVNAQVILYSVLLKFRQLYSFLAYVNRQLADDIAQGYVNTMRWYYSSNFSRYLKALEKLKVQSVDRSALLGQTESSRMLPSSRTPYASATRDPLILGRRINIVFSTDSSVMMESTAEQNSDVHWMEIGFRSFNLALMDNICAEYLFIVDFFTFKSADQQSQLFQEIFQPTFQLGEQYCQKLLEMTLYDAFGILLCIRITQLLTFELQRRKVPVMESYCNRLNMTLWPRFQQIMDAHSDNLRRLSGRPPPPGDESKGLAGAASVTSSAISGLSSILSTSHISSVLPHPVTQKFANFLNGILELSPEDLEWEPVSISVVRLRNEFEAFLTKISNKMSAGNVGTPHQQRQHNATLRERFLYNNYMLVYTIISDAEGKLADQERTHFKNLTDAYAGAGTLK</sequence>
<dbReference type="AlphaFoldDB" id="A0AAD7VVQ6"/>
<feature type="compositionally biased region" description="Polar residues" evidence="6">
    <location>
        <begin position="72"/>
        <end position="90"/>
    </location>
</feature>
<feature type="domain" description="Vps52 coiled-coil" evidence="7">
    <location>
        <begin position="178"/>
        <end position="354"/>
    </location>
</feature>
<dbReference type="InterPro" id="IPR048319">
    <property type="entry name" value="Vps52_CC"/>
</dbReference>
<proteinExistence type="inferred from homology"/>
<dbReference type="InterPro" id="IPR007258">
    <property type="entry name" value="Vps52"/>
</dbReference>
<evidence type="ECO:0000256" key="3">
    <source>
        <dbReference type="ARBA" id="ARBA00022448"/>
    </source>
</evidence>
<keyword evidence="3" id="KW-0813">Transport</keyword>
<protein>
    <submittedName>
        <fullName evidence="9">Sac2 family-domain-containing protein</fullName>
    </submittedName>
</protein>
<accession>A0AAD7VVQ6</accession>